<feature type="region of interest" description="Disordered" evidence="2">
    <location>
        <begin position="579"/>
        <end position="602"/>
    </location>
</feature>
<proteinExistence type="predicted"/>
<protein>
    <submittedName>
        <fullName evidence="5">SpoIIE family protein phosphatase</fullName>
    </submittedName>
</protein>
<dbReference type="SUPFAM" id="SSF81606">
    <property type="entry name" value="PP2C-like"/>
    <property type="match status" value="1"/>
</dbReference>
<dbReference type="PANTHER" id="PTHR43156">
    <property type="entry name" value="STAGE II SPORULATION PROTEIN E-RELATED"/>
    <property type="match status" value="1"/>
</dbReference>
<dbReference type="SMART" id="SM00065">
    <property type="entry name" value="GAF"/>
    <property type="match status" value="1"/>
</dbReference>
<dbReference type="InterPro" id="IPR003018">
    <property type="entry name" value="GAF"/>
</dbReference>
<dbReference type="InterPro" id="IPR001932">
    <property type="entry name" value="PPM-type_phosphatase-like_dom"/>
</dbReference>
<dbReference type="PANTHER" id="PTHR43156:SF2">
    <property type="entry name" value="STAGE II SPORULATION PROTEIN E"/>
    <property type="match status" value="1"/>
</dbReference>
<reference evidence="5 6" key="1">
    <citation type="submission" date="2023-06" db="EMBL/GenBank/DDBJ databases">
        <title>Roseiconus lacunae JC819 isolated from Gulf of Mannar region, Tamil Nadu.</title>
        <authorList>
            <person name="Pk S."/>
            <person name="Ch S."/>
            <person name="Ch V.R."/>
        </authorList>
    </citation>
    <scope>NUCLEOTIDE SEQUENCE [LARGE SCALE GENOMIC DNA]</scope>
    <source>
        <strain evidence="5 6">JC819</strain>
    </source>
</reference>
<organism evidence="5 6">
    <name type="scientific">Roseiconus lacunae</name>
    <dbReference type="NCBI Taxonomy" id="2605694"/>
    <lineage>
        <taxon>Bacteria</taxon>
        <taxon>Pseudomonadati</taxon>
        <taxon>Planctomycetota</taxon>
        <taxon>Planctomycetia</taxon>
        <taxon>Pirellulales</taxon>
        <taxon>Pirellulaceae</taxon>
        <taxon>Roseiconus</taxon>
    </lineage>
</organism>
<dbReference type="SMART" id="SM00240">
    <property type="entry name" value="FHA"/>
    <property type="match status" value="1"/>
</dbReference>
<dbReference type="Proteomes" id="UP001239462">
    <property type="component" value="Unassembled WGS sequence"/>
</dbReference>
<dbReference type="InterPro" id="IPR000253">
    <property type="entry name" value="FHA_dom"/>
</dbReference>
<dbReference type="Pfam" id="PF07228">
    <property type="entry name" value="SpoIIE"/>
    <property type="match status" value="1"/>
</dbReference>
<dbReference type="Pfam" id="PF00498">
    <property type="entry name" value="FHA"/>
    <property type="match status" value="1"/>
</dbReference>
<dbReference type="EMBL" id="JASZZN010000035">
    <property type="protein sequence ID" value="MDM4019298.1"/>
    <property type="molecule type" value="Genomic_DNA"/>
</dbReference>
<keyword evidence="6" id="KW-1185">Reference proteome</keyword>
<dbReference type="Gene3D" id="2.60.200.20">
    <property type="match status" value="1"/>
</dbReference>
<dbReference type="SUPFAM" id="SSF49879">
    <property type="entry name" value="SMAD/FHA domain"/>
    <property type="match status" value="1"/>
</dbReference>
<evidence type="ECO:0000313" key="6">
    <source>
        <dbReference type="Proteomes" id="UP001239462"/>
    </source>
</evidence>
<dbReference type="PROSITE" id="PS51746">
    <property type="entry name" value="PPM_2"/>
    <property type="match status" value="1"/>
</dbReference>
<dbReference type="PROSITE" id="PS50006">
    <property type="entry name" value="FHA_DOMAIN"/>
    <property type="match status" value="1"/>
</dbReference>
<evidence type="ECO:0000259" key="4">
    <source>
        <dbReference type="PROSITE" id="PS51746"/>
    </source>
</evidence>
<dbReference type="SUPFAM" id="SSF55781">
    <property type="entry name" value="GAF domain-like"/>
    <property type="match status" value="1"/>
</dbReference>
<dbReference type="CDD" id="cd00060">
    <property type="entry name" value="FHA"/>
    <property type="match status" value="1"/>
</dbReference>
<evidence type="ECO:0000256" key="1">
    <source>
        <dbReference type="ARBA" id="ARBA00022801"/>
    </source>
</evidence>
<dbReference type="InterPro" id="IPR029016">
    <property type="entry name" value="GAF-like_dom_sf"/>
</dbReference>
<gene>
    <name evidence="5" type="ORF">QTN89_27835</name>
</gene>
<dbReference type="InterPro" id="IPR008984">
    <property type="entry name" value="SMAD_FHA_dom_sf"/>
</dbReference>
<dbReference type="Pfam" id="PF13185">
    <property type="entry name" value="GAF_2"/>
    <property type="match status" value="1"/>
</dbReference>
<keyword evidence="1" id="KW-0378">Hydrolase</keyword>
<name>A0ABT7PSH7_9BACT</name>
<comment type="caution">
    <text evidence="5">The sequence shown here is derived from an EMBL/GenBank/DDBJ whole genome shotgun (WGS) entry which is preliminary data.</text>
</comment>
<evidence type="ECO:0000256" key="2">
    <source>
        <dbReference type="SAM" id="MobiDB-lite"/>
    </source>
</evidence>
<dbReference type="InterPro" id="IPR052016">
    <property type="entry name" value="Bact_Sigma-Reg"/>
</dbReference>
<dbReference type="Gene3D" id="3.60.40.10">
    <property type="entry name" value="PPM-type phosphatase domain"/>
    <property type="match status" value="1"/>
</dbReference>
<dbReference type="SMART" id="SM00331">
    <property type="entry name" value="PP2C_SIG"/>
    <property type="match status" value="1"/>
</dbReference>
<feature type="domain" description="FHA" evidence="3">
    <location>
        <begin position="37"/>
        <end position="86"/>
    </location>
</feature>
<feature type="domain" description="PPM-type phosphatase" evidence="4">
    <location>
        <begin position="360"/>
        <end position="574"/>
    </location>
</feature>
<dbReference type="RefSeq" id="WP_149498151.1">
    <property type="nucleotide sequence ID" value="NZ_CP141221.1"/>
</dbReference>
<dbReference type="InterPro" id="IPR036457">
    <property type="entry name" value="PPM-type-like_dom_sf"/>
</dbReference>
<evidence type="ECO:0000259" key="3">
    <source>
        <dbReference type="PROSITE" id="PS50006"/>
    </source>
</evidence>
<dbReference type="Gene3D" id="3.30.450.40">
    <property type="match status" value="1"/>
</dbReference>
<evidence type="ECO:0000313" key="5">
    <source>
        <dbReference type="EMBL" id="MDM4019298.1"/>
    </source>
</evidence>
<sequence length="602" mass="65391">MAFLSTSPGNNALGGADIAAGAISGGPERFKLSDGETSIGRHPDCHIVVDAGPVSRFHAKVIGEGQAFTVHDLGSRNGTYVNGQRLTTPHVLREGDRIRISDIEFVFHGNSVPQFASGHSSEVTFSGSHFGIVMTDEEPESSRSIAPRVKYEKSADGLKMRATAEAKLEALLKINRNLGSALAVDDVLPKILDSLFAIFPSADRGFIVMQTDDDQLQTRWVKTRQRSDETQTVRISRTIIRRVISTGESILSFDAMEDSRFDSSESIADFSIKSMICAPLGDADGRKFGAIQIDSTQGRGQFVEEDIDLLSGVATQAGIVITNAQMHEQALKQQEVEQDLRLATDVQKAFLPQTPPKTIGWEFDSFYRAANHIGGDYYDYIPLPDGRVAVVVADVVGHGVAAAMFMAKLSAETRFCLASESNVSKAIECLNDRMSELEVESFVTFLMVVIDPNEASVTIVNAGHMPPIVRRQVDGEIVEPGKEQSGLPIAIMGGMEYEAVSVPIEPGDFLLLYTDGINEAMDAKDQEFGIEAIRALISKAGETTSIKDRIVEAVLRHIGDAPPFDDMCLVAIRRTERPHEGDARSVSTVDTIGEDDLKTSGR</sequence>
<accession>A0ABT7PSH7</accession>